<dbReference type="OrthoDB" id="1412at2"/>
<dbReference type="NCBIfam" id="TIGR01554">
    <property type="entry name" value="major_cap_HK97"/>
    <property type="match status" value="1"/>
</dbReference>
<organism evidence="4 5">
    <name type="scientific">Crateriforma conspicua</name>
    <dbReference type="NCBI Taxonomy" id="2527996"/>
    <lineage>
        <taxon>Bacteria</taxon>
        <taxon>Pseudomonadati</taxon>
        <taxon>Planctomycetota</taxon>
        <taxon>Planctomycetia</taxon>
        <taxon>Planctomycetales</taxon>
        <taxon>Planctomycetaceae</taxon>
        <taxon>Crateriforma</taxon>
    </lineage>
</organism>
<comment type="caution">
    <text evidence="4">The sequence shown here is derived from an EMBL/GenBank/DDBJ whole genome shotgun (WGS) entry which is preliminary data.</text>
</comment>
<evidence type="ECO:0000256" key="1">
    <source>
        <dbReference type="ARBA" id="ARBA00004328"/>
    </source>
</evidence>
<proteinExistence type="predicted"/>
<feature type="region of interest" description="Disordered" evidence="2">
    <location>
        <begin position="122"/>
        <end position="156"/>
    </location>
</feature>
<dbReference type="InterPro" id="IPR054612">
    <property type="entry name" value="Phage_capsid-like_C"/>
</dbReference>
<reference evidence="4 5" key="1">
    <citation type="submission" date="2019-02" db="EMBL/GenBank/DDBJ databases">
        <title>Deep-cultivation of Planctomycetes and their phenomic and genomic characterization uncovers novel biology.</title>
        <authorList>
            <person name="Wiegand S."/>
            <person name="Jogler M."/>
            <person name="Boedeker C."/>
            <person name="Pinto D."/>
            <person name="Vollmers J."/>
            <person name="Rivas-Marin E."/>
            <person name="Kohn T."/>
            <person name="Peeters S.H."/>
            <person name="Heuer A."/>
            <person name="Rast P."/>
            <person name="Oberbeckmann S."/>
            <person name="Bunk B."/>
            <person name="Jeske O."/>
            <person name="Meyerdierks A."/>
            <person name="Storesund J.E."/>
            <person name="Kallscheuer N."/>
            <person name="Luecker S."/>
            <person name="Lage O.M."/>
            <person name="Pohl T."/>
            <person name="Merkel B.J."/>
            <person name="Hornburger P."/>
            <person name="Mueller R.-W."/>
            <person name="Bruemmer F."/>
            <person name="Labrenz M."/>
            <person name="Spormann A.M."/>
            <person name="Op Den Camp H."/>
            <person name="Overmann J."/>
            <person name="Amann R."/>
            <person name="Jetten M.S.M."/>
            <person name="Mascher T."/>
            <person name="Medema M.H."/>
            <person name="Devos D.P."/>
            <person name="Kaster A.-K."/>
            <person name="Ovreas L."/>
            <person name="Rohde M."/>
            <person name="Galperin M.Y."/>
            <person name="Jogler C."/>
        </authorList>
    </citation>
    <scope>NUCLEOTIDE SEQUENCE [LARGE SCALE GENOMIC DNA]</scope>
    <source>
        <strain evidence="4 5">V7</strain>
    </source>
</reference>
<dbReference type="AlphaFoldDB" id="A0A5C6FXT2"/>
<accession>A0A5C6FXT2</accession>
<dbReference type="Proteomes" id="UP000316476">
    <property type="component" value="Unassembled WGS sequence"/>
</dbReference>
<comment type="subcellular location">
    <subcellularLocation>
        <location evidence="1">Virion</location>
    </subcellularLocation>
</comment>
<feature type="domain" description="Phage capsid-like C-terminal" evidence="3">
    <location>
        <begin position="226"/>
        <end position="504"/>
    </location>
</feature>
<sequence length="524" mass="56416">MPSIRPRQSVSESRTLRKRASLHRMIMPTLGALAMFPVMADWRDSKALREELGELVAEAEAIGRVAQEENRDLTDDESKRVDQILGVGDEGTTGFQPGLVHNLKARIRRVEKIENTRSQIASEITAGPGQQLPAQGGQNDDVGGTDGPESPTWMRSRVPVNIVQPSAAAMEPFKSVGSYQEQRAHAYALGRWFMAAICGDANSRQWCDEHGVTIQAAQTGGTPAKGGYLVPTELSTAIREVRDKYGVFRGECSYEPMMSDTKDVPVDISGHGYYFVDESAEIGETDAEWKNVALVAQKVGRITRFSSEIGEDGIIEMAAKLATDIGKSFAKAEDDCAIIADGTATYGGHTGLLDASGVGSAAVYTAPSGITSLDKLTAVHFRAAMAMLPDKFRNDDDCKWYVSPTVYDHAMAPILDAAGGNTSTDIENGPTRRRFLGAPTKFSSAMPGATTANAAGEKFAIYGNWKAGAVFGDRRTITIAESAHVFFKNDDMALRGTQRFHLKPHEIGDASDVGAFVVLELAGS</sequence>
<gene>
    <name evidence="4" type="ORF">V7x_28750</name>
</gene>
<dbReference type="InterPro" id="IPR024455">
    <property type="entry name" value="Phage_capsid"/>
</dbReference>
<dbReference type="SUPFAM" id="SSF56563">
    <property type="entry name" value="Major capsid protein gp5"/>
    <property type="match status" value="1"/>
</dbReference>
<protein>
    <submittedName>
        <fullName evidence="4">Phage capsid family protein</fullName>
    </submittedName>
</protein>
<evidence type="ECO:0000313" key="5">
    <source>
        <dbReference type="Proteomes" id="UP000316476"/>
    </source>
</evidence>
<evidence type="ECO:0000313" key="4">
    <source>
        <dbReference type="EMBL" id="TWU67301.1"/>
    </source>
</evidence>
<feature type="compositionally biased region" description="Low complexity" evidence="2">
    <location>
        <begin position="126"/>
        <end position="138"/>
    </location>
</feature>
<evidence type="ECO:0000259" key="3">
    <source>
        <dbReference type="Pfam" id="PF05065"/>
    </source>
</evidence>
<dbReference type="EMBL" id="SJPZ01000001">
    <property type="protein sequence ID" value="TWU67301.1"/>
    <property type="molecule type" value="Genomic_DNA"/>
</dbReference>
<name>A0A5C6FXT2_9PLAN</name>
<evidence type="ECO:0000256" key="2">
    <source>
        <dbReference type="SAM" id="MobiDB-lite"/>
    </source>
</evidence>
<dbReference type="RefSeq" id="WP_146413733.1">
    <property type="nucleotide sequence ID" value="NZ_SJPZ01000001.1"/>
</dbReference>
<dbReference type="Pfam" id="PF05065">
    <property type="entry name" value="Phage_capsid"/>
    <property type="match status" value="1"/>
</dbReference>